<proteinExistence type="predicted"/>
<sequence length="235" mass="26738">MRSGPLVLVNRQHPLAEEPRQLLTAADERYPNILLERQAARLLAACIQAAGGAREIVPVSGWRSQAEQQAIWEDTLQRRGEAFTRQYVAVPGCSEHQTGLAIDLGRAAREIDFIRPDFPEEGACGRFRRLAPRYGFIQRYHREKESLTGIACEPWHYRYVGTPHALLMEREGLCLEEYLDWVQTAPRTCRLEHGRSARVFYMPCAGDETELRLPEGCCQVSGDNRNGFVVTVWEV</sequence>
<dbReference type="AlphaFoldDB" id="A0A4D7B3V7"/>
<reference evidence="3" key="1">
    <citation type="submission" date="2018-12" db="EMBL/GenBank/DDBJ databases">
        <title>Dusodibacter welbiota gen. nov., sp. nov., isolated from human faeces and emended description of the Oscillibacter genus.</title>
        <authorList>
            <person name="Le Roy T."/>
            <person name="Van der Smissen P."/>
            <person name="Delzenne N."/>
            <person name="Muccioli G."/>
            <person name="Collet J.F."/>
            <person name="Cani P.D."/>
        </authorList>
    </citation>
    <scope>NUCLEOTIDE SEQUENCE [LARGE SCALE GENOMIC DNA]</scope>
    <source>
        <strain evidence="3">J115</strain>
    </source>
</reference>
<protein>
    <submittedName>
        <fullName evidence="2">M15 family metallopeptidase</fullName>
    </submittedName>
</protein>
<evidence type="ECO:0000313" key="3">
    <source>
        <dbReference type="Proteomes" id="UP000298642"/>
    </source>
</evidence>
<dbReference type="SUPFAM" id="SSF55166">
    <property type="entry name" value="Hedgehog/DD-peptidase"/>
    <property type="match status" value="1"/>
</dbReference>
<dbReference type="GO" id="GO:0006508">
    <property type="term" value="P:proteolysis"/>
    <property type="evidence" value="ECO:0007669"/>
    <property type="project" value="InterPro"/>
</dbReference>
<dbReference type="InterPro" id="IPR052179">
    <property type="entry name" value="DD-CPase-like"/>
</dbReference>
<organism evidence="2 3">
    <name type="scientific">Dysosmobacter welbionis</name>
    <dbReference type="NCBI Taxonomy" id="2093857"/>
    <lineage>
        <taxon>Bacteria</taxon>
        <taxon>Bacillati</taxon>
        <taxon>Bacillota</taxon>
        <taxon>Clostridia</taxon>
        <taxon>Eubacteriales</taxon>
        <taxon>Oscillospiraceae</taxon>
        <taxon>Dysosmobacter</taxon>
    </lineage>
</organism>
<dbReference type="Gene3D" id="3.30.1380.10">
    <property type="match status" value="1"/>
</dbReference>
<evidence type="ECO:0000313" key="2">
    <source>
        <dbReference type="EMBL" id="QCI61057.1"/>
    </source>
</evidence>
<gene>
    <name evidence="2" type="ORF">EIO64_13540</name>
</gene>
<feature type="domain" description="D-alanyl-D-alanine carboxypeptidase-like core" evidence="1">
    <location>
        <begin position="35"/>
        <end position="161"/>
    </location>
</feature>
<dbReference type="EMBL" id="CP034413">
    <property type="protein sequence ID" value="QCI61057.1"/>
    <property type="molecule type" value="Genomic_DNA"/>
</dbReference>
<dbReference type="CDD" id="cd14849">
    <property type="entry name" value="DD-dipeptidase_VanXYc"/>
    <property type="match status" value="1"/>
</dbReference>
<name>A0A4D7B3V7_9FIRM</name>
<dbReference type="InterPro" id="IPR003709">
    <property type="entry name" value="VanY-like_core_dom"/>
</dbReference>
<accession>A0A4D7B3V7</accession>
<dbReference type="InterPro" id="IPR009045">
    <property type="entry name" value="Zn_M74/Hedgehog-like"/>
</dbReference>
<dbReference type="Proteomes" id="UP000298642">
    <property type="component" value="Chromosome"/>
</dbReference>
<keyword evidence="3" id="KW-1185">Reference proteome</keyword>
<dbReference type="PANTHER" id="PTHR34385">
    <property type="entry name" value="D-ALANYL-D-ALANINE CARBOXYPEPTIDASE"/>
    <property type="match status" value="1"/>
</dbReference>
<dbReference type="PANTHER" id="PTHR34385:SF1">
    <property type="entry name" value="PEPTIDOGLYCAN L-ALANYL-D-GLUTAMATE ENDOPEPTIDASE CWLK"/>
    <property type="match status" value="1"/>
</dbReference>
<dbReference type="GO" id="GO:0008233">
    <property type="term" value="F:peptidase activity"/>
    <property type="evidence" value="ECO:0007669"/>
    <property type="project" value="InterPro"/>
</dbReference>
<dbReference type="Pfam" id="PF02557">
    <property type="entry name" value="VanY"/>
    <property type="match status" value="1"/>
</dbReference>
<dbReference type="Gene3D" id="3.30.200.180">
    <property type="match status" value="1"/>
</dbReference>
<evidence type="ECO:0000259" key="1">
    <source>
        <dbReference type="Pfam" id="PF02557"/>
    </source>
</evidence>
<dbReference type="KEGG" id="obj:EIO64_13540"/>